<dbReference type="InterPro" id="IPR022125">
    <property type="entry name" value="U3snoRNP10_N"/>
</dbReference>
<evidence type="ECO:0000256" key="1">
    <source>
        <dbReference type="RuleBase" id="RU367065"/>
    </source>
</evidence>
<reference evidence="5 6" key="1">
    <citation type="submission" date="2024-08" db="EMBL/GenBank/DDBJ databases">
        <title>Gnathostoma spinigerum genome.</title>
        <authorList>
            <person name="Gonzalez-Bertolin B."/>
            <person name="Monzon S."/>
            <person name="Zaballos A."/>
            <person name="Jimenez P."/>
            <person name="Dekumyoy P."/>
            <person name="Varona S."/>
            <person name="Cuesta I."/>
            <person name="Sumanam S."/>
            <person name="Adisakwattana P."/>
            <person name="Gasser R.B."/>
            <person name="Hernandez-Gonzalez A."/>
            <person name="Young N.D."/>
            <person name="Perteguer M.J."/>
        </authorList>
    </citation>
    <scope>NUCLEOTIDE SEQUENCE [LARGE SCALE GENOMIC DNA]</scope>
    <source>
        <strain evidence="5">AL3</strain>
        <tissue evidence="5">Liver</tissue>
    </source>
</reference>
<dbReference type="InterPro" id="IPR056473">
    <property type="entry name" value="HEAT_Utp10/HEAT1"/>
</dbReference>
<evidence type="ECO:0000259" key="3">
    <source>
        <dbReference type="Pfam" id="PF12397"/>
    </source>
</evidence>
<feature type="domain" description="Utp10/HEAT1 HEAT-repeats" evidence="4">
    <location>
        <begin position="793"/>
        <end position="975"/>
    </location>
</feature>
<evidence type="ECO:0000256" key="2">
    <source>
        <dbReference type="SAM" id="MobiDB-lite"/>
    </source>
</evidence>
<keyword evidence="1" id="KW-0690">Ribosome biogenesis</keyword>
<dbReference type="EMBL" id="JBGFUD010002346">
    <property type="protein sequence ID" value="MFH4977497.1"/>
    <property type="molecule type" value="Genomic_DNA"/>
</dbReference>
<evidence type="ECO:0000313" key="5">
    <source>
        <dbReference type="EMBL" id="MFH4977497.1"/>
    </source>
</evidence>
<protein>
    <recommendedName>
        <fullName evidence="1">HEAT repeat-containing protein 1</fullName>
    </recommendedName>
</protein>
<dbReference type="Pfam" id="PF12397">
    <property type="entry name" value="U3snoRNP10"/>
    <property type="match status" value="1"/>
</dbReference>
<keyword evidence="6" id="KW-1185">Reference proteome</keyword>
<feature type="region of interest" description="Disordered" evidence="2">
    <location>
        <begin position="467"/>
        <end position="497"/>
    </location>
</feature>
<gene>
    <name evidence="5" type="ORF">AB6A40_004206</name>
</gene>
<dbReference type="Proteomes" id="UP001608902">
    <property type="component" value="Unassembled WGS sequence"/>
</dbReference>
<dbReference type="PANTHER" id="PTHR13457">
    <property type="entry name" value="BAP28"/>
    <property type="match status" value="1"/>
</dbReference>
<evidence type="ECO:0000313" key="6">
    <source>
        <dbReference type="Proteomes" id="UP001608902"/>
    </source>
</evidence>
<proteinExistence type="inferred from homology"/>
<dbReference type="GO" id="GO:1990904">
    <property type="term" value="C:ribonucleoprotein complex"/>
    <property type="evidence" value="ECO:0007669"/>
    <property type="project" value="UniProtKB-KW"/>
</dbReference>
<dbReference type="GO" id="GO:0005730">
    <property type="term" value="C:nucleolus"/>
    <property type="evidence" value="ECO:0007669"/>
    <property type="project" value="UniProtKB-SubCell"/>
</dbReference>
<organism evidence="5 6">
    <name type="scientific">Gnathostoma spinigerum</name>
    <dbReference type="NCBI Taxonomy" id="75299"/>
    <lineage>
        <taxon>Eukaryota</taxon>
        <taxon>Metazoa</taxon>
        <taxon>Ecdysozoa</taxon>
        <taxon>Nematoda</taxon>
        <taxon>Chromadorea</taxon>
        <taxon>Rhabditida</taxon>
        <taxon>Spirurina</taxon>
        <taxon>Gnathostomatomorpha</taxon>
        <taxon>Gnathostomatoidea</taxon>
        <taxon>Gnathostomatidae</taxon>
        <taxon>Gnathostoma</taxon>
    </lineage>
</organism>
<evidence type="ECO:0000259" key="4">
    <source>
        <dbReference type="Pfam" id="PF23243"/>
    </source>
</evidence>
<keyword evidence="1" id="KW-0687">Ribonucleoprotein</keyword>
<feature type="domain" description="U3 small nucleolar RNA-associated protein 10 N-terminal" evidence="3">
    <location>
        <begin position="236"/>
        <end position="351"/>
    </location>
</feature>
<keyword evidence="1" id="KW-0698">rRNA processing</keyword>
<comment type="similarity">
    <text evidence="1">Belongs to the HEATR1/UTP10 family.</text>
</comment>
<comment type="caution">
    <text evidence="5">The sequence shown here is derived from an EMBL/GenBank/DDBJ whole genome shotgun (WGS) entry which is preliminary data.</text>
</comment>
<dbReference type="PANTHER" id="PTHR13457:SF1">
    <property type="entry name" value="HEAT REPEAT-CONTAINING PROTEIN 1"/>
    <property type="match status" value="1"/>
</dbReference>
<dbReference type="InterPro" id="IPR016024">
    <property type="entry name" value="ARM-type_fold"/>
</dbReference>
<dbReference type="SUPFAM" id="SSF48371">
    <property type="entry name" value="ARM repeat"/>
    <property type="match status" value="1"/>
</dbReference>
<dbReference type="GO" id="GO:0006364">
    <property type="term" value="P:rRNA processing"/>
    <property type="evidence" value="ECO:0007669"/>
    <property type="project" value="UniProtKB-UniRule"/>
</dbReference>
<comment type="subcellular location">
    <subcellularLocation>
        <location evidence="1">Nucleus</location>
        <location evidence="1">Nucleolus</location>
    </subcellularLocation>
</comment>
<dbReference type="AlphaFoldDB" id="A0ABD6ELQ3"/>
<keyword evidence="1" id="KW-0539">Nucleus</keyword>
<accession>A0ABD6ELQ3</accession>
<dbReference type="Pfam" id="PF23243">
    <property type="entry name" value="HEAT_HEATR1"/>
    <property type="match status" value="1"/>
</dbReference>
<comment type="function">
    <text evidence="1">Involved in nucleolar processing of pre-18S ribosomal RNA.</text>
</comment>
<dbReference type="InterPro" id="IPR040191">
    <property type="entry name" value="UTP10"/>
</dbReference>
<sequence length="1128" mass="127534">MTSLAHQLEKLKDAGSQQLSAQQIPFSVLFSKKEAAALYKEEVLRIGQAGLAQLQKVDKTIGIKEKYLFEESSLHFQRVLLTNDENEKLSTSIDRLLIQLSPYFQHFATQQVLEWLIYRYQINIFNAKTLFITFLPFHGSNIFGRLLSILDLRGIEFDWTKEFAKNELPIPFEVVVKQCYSSNHSVLSMLFEYIEHVSEIMEKDFVENKLPQLFSFYASLSIHLIADPAKVNDSLISKILPILATGLKSRIVSLRLSSLMITCQLSIAASLSETVVHSLLKLVILKMNSYTVESSIDTALVICQRQNVTKLPLKSIKKMLRKDSELGISKYIGSLCTVTDVTRFLKLLWHSMLSLLSAADNDLTLNICSFAAVCMDPEYLNETIASDIFESFFEYMARCGADPNIPDLLSSQLHSIFTRYGPSFDAIRNEWTVRDSQVVHRIMNICRIGEHETGQLGCEQLKKVTRKRKRRNSMAKQTTSEFLLSEKPQQSSKSLNDADKDSAALLKALAAPKKEHFKGDPVNDLGAMIDSKEWKTVKLGLEKLTSKSYLKKRSAGDFEQFIVDMIKRVVTGEDTMKAAIRNALSELPMEEDFRLSLLKKTNTELIAKKMLRKRKQKSNDLPYFGEENESECEKRIIFVLEVFSATADLQPSSKFFSTLFDMISEITADEDIEDISSPSSYKLQLILTLLVRFLSKTYEYKAKESDLSLDFVVKVMRTSHNQQILRDCLRILTAAVEISPCIVCTQMMSLFTFMGTGTLKKDDNLTLSVIEETLRVFFSAVVSSKIDESRVRLVELCRIFAAAIADIPAHRRSVILNAVASASTPSNLWIVVAVFFEQFCVRWQKIDAKPDAVGRTSIERLEEMSLEMVSAFEAPDQLLCAVNLLEYIVHLKGDFPRGLDVSADDSDVFDRTKYSLQKLRHFRFAVIGWVGRLLSSSNLFDKLADLADDDLYEKILLAGRRLLICSMVLNDFVTTETELAQEADSGEARTLETMNAFKYWIAVSSRADIVAEKIRSLLPVNVSGRLIADILNNPEISPALRDRALQLLNVKLMQENLFSSANGIRSEHLVTFATKMSNWIKPVSSKDEVLLCQSAAFSLKLIIKRLPQGEGQEVLANIVEKCSHLVKI</sequence>
<feature type="compositionally biased region" description="Polar residues" evidence="2">
    <location>
        <begin position="474"/>
        <end position="490"/>
    </location>
</feature>
<name>A0ABD6ELQ3_9BILA</name>